<feature type="transmembrane region" description="Helical" evidence="11">
    <location>
        <begin position="21"/>
        <end position="41"/>
    </location>
</feature>
<keyword evidence="5" id="KW-0808">Transferase</keyword>
<feature type="transmembrane region" description="Helical" evidence="11">
    <location>
        <begin position="153"/>
        <end position="173"/>
    </location>
</feature>
<dbReference type="Gene3D" id="3.30.565.10">
    <property type="entry name" value="Histidine kinase-like ATPase, C-terminal domain"/>
    <property type="match status" value="1"/>
</dbReference>
<dbReference type="EMBL" id="AYER01000006">
    <property type="protein sequence ID" value="ESK38686.1"/>
    <property type="molecule type" value="Genomic_DNA"/>
</dbReference>
<comment type="catalytic activity">
    <reaction evidence="1">
        <text>ATP + protein L-histidine = ADP + protein N-phospho-L-histidine.</text>
        <dbReference type="EC" id="2.7.13.3"/>
    </reaction>
</comment>
<dbReference type="Pfam" id="PF00512">
    <property type="entry name" value="HisKA"/>
    <property type="match status" value="1"/>
</dbReference>
<keyword evidence="10 11" id="KW-0472">Membrane</keyword>
<dbReference type="PROSITE" id="PS50109">
    <property type="entry name" value="HIS_KIN"/>
    <property type="match status" value="1"/>
</dbReference>
<keyword evidence="6 11" id="KW-0812">Transmembrane</keyword>
<name>V2TLL1_9GAMM</name>
<dbReference type="Proteomes" id="UP000023785">
    <property type="component" value="Unassembled WGS sequence"/>
</dbReference>
<dbReference type="STRING" id="1392540.P256_01503"/>
<dbReference type="GO" id="GO:0000155">
    <property type="term" value="F:phosphorelay sensor kinase activity"/>
    <property type="evidence" value="ECO:0007669"/>
    <property type="project" value="InterPro"/>
</dbReference>
<dbReference type="InterPro" id="IPR005467">
    <property type="entry name" value="His_kinase_dom"/>
</dbReference>
<keyword evidence="9" id="KW-0902">Two-component regulatory system</keyword>
<dbReference type="InterPro" id="IPR003594">
    <property type="entry name" value="HATPase_dom"/>
</dbReference>
<comment type="subcellular location">
    <subcellularLocation>
        <location evidence="2">Membrane</location>
        <topology evidence="2">Multi-pass membrane protein</topology>
    </subcellularLocation>
</comment>
<dbReference type="EC" id="2.7.13.3" evidence="3"/>
<evidence type="ECO:0000313" key="13">
    <source>
        <dbReference type="EMBL" id="ESK38686.1"/>
    </source>
</evidence>
<dbReference type="Gene3D" id="1.10.287.130">
    <property type="match status" value="1"/>
</dbReference>
<evidence type="ECO:0000256" key="4">
    <source>
        <dbReference type="ARBA" id="ARBA00022553"/>
    </source>
</evidence>
<sequence length="454" mass="51592">MYSLGILVRRIYKRKSLSTQMSWSISVFSVFLLVVLGFSAYRIALEESQEVINGQMQHMADFLQVHNQTLKVSKFDPKRHYGEADFFIDIVDSKALNTSGLTNGYLMPYSHSNSFTKTKTERGTLIIYTKAIGDKQIQISQLNHVRVSLAKELAINMLLPYLLFVPFGIFGLYKLIRRHLRPLYDLKQTFAKRHPLDLSEIYIHQLPTEITPAINELNYLFKRIEEAREQQQAFVANAAHELRTPLTAINLQIKLLSKVDQHTELYDDNLNDLQLSVQRMTRLVDQLMKLAHQDKMAVDILEKIDVIGVLRSSMSQLDVRAKEKSIQIQCVMNTISGEANVFATQAILETIFINLLDNAVKYTNRLGQIIIKVYSTSNQTIVEFHDTGPGIGQHDLSRVKQRFVRLENTQHQVVGSGLGLSIVDAALKLVDGELVFMPSDVLSGLNAKVIFTQI</sequence>
<dbReference type="SUPFAM" id="SSF55874">
    <property type="entry name" value="ATPase domain of HSP90 chaperone/DNA topoisomerase II/histidine kinase"/>
    <property type="match status" value="1"/>
</dbReference>
<dbReference type="InterPro" id="IPR050428">
    <property type="entry name" value="TCS_sensor_his_kinase"/>
</dbReference>
<dbReference type="SMART" id="SM00388">
    <property type="entry name" value="HisKA"/>
    <property type="match status" value="1"/>
</dbReference>
<feature type="domain" description="Histidine kinase" evidence="12">
    <location>
        <begin position="237"/>
        <end position="434"/>
    </location>
</feature>
<dbReference type="CDD" id="cd00082">
    <property type="entry name" value="HisKA"/>
    <property type="match status" value="1"/>
</dbReference>
<dbReference type="PATRIC" id="fig|1392540.3.peg.1454"/>
<dbReference type="SMART" id="SM00387">
    <property type="entry name" value="HATPase_c"/>
    <property type="match status" value="1"/>
</dbReference>
<evidence type="ECO:0000256" key="1">
    <source>
        <dbReference type="ARBA" id="ARBA00000085"/>
    </source>
</evidence>
<evidence type="ECO:0000256" key="2">
    <source>
        <dbReference type="ARBA" id="ARBA00004141"/>
    </source>
</evidence>
<reference evidence="13 14" key="1">
    <citation type="submission" date="2013-10" db="EMBL/GenBank/DDBJ databases">
        <title>The Genome Sequence of Acinetobacter nectaris CIP 110549.</title>
        <authorList>
            <consortium name="The Broad Institute Genomics Platform"/>
            <consortium name="The Broad Institute Genome Sequencing Center for Infectious Disease"/>
            <person name="Cerqueira G."/>
            <person name="Feldgarden M."/>
            <person name="Courvalin P."/>
            <person name="Grillot-Courvalin C."/>
            <person name="Clermont D."/>
            <person name="Rocha E."/>
            <person name="Yoon E.-J."/>
            <person name="Nemec A."/>
            <person name="Young S.K."/>
            <person name="Zeng Q."/>
            <person name="Gargeya S."/>
            <person name="Fitzgerald M."/>
            <person name="Abouelleil A."/>
            <person name="Alvarado L."/>
            <person name="Berlin A.M."/>
            <person name="Chapman S.B."/>
            <person name="Gainer-Dewar J."/>
            <person name="Goldberg J."/>
            <person name="Gnerre S."/>
            <person name="Griggs A."/>
            <person name="Gujja S."/>
            <person name="Hansen M."/>
            <person name="Howarth C."/>
            <person name="Imamovic A."/>
            <person name="Ireland A."/>
            <person name="Larimer J."/>
            <person name="McCowan C."/>
            <person name="Murphy C."/>
            <person name="Pearson M."/>
            <person name="Poon T.W."/>
            <person name="Priest M."/>
            <person name="Roberts A."/>
            <person name="Saif S."/>
            <person name="Shea T."/>
            <person name="Sykes S."/>
            <person name="Wortman J."/>
            <person name="Nusbaum C."/>
            <person name="Birren B."/>
        </authorList>
    </citation>
    <scope>NUCLEOTIDE SEQUENCE [LARGE SCALE GENOMIC DNA]</scope>
    <source>
        <strain evidence="13 14">CIP 110549</strain>
    </source>
</reference>
<gene>
    <name evidence="13" type="ORF">P256_01503</name>
</gene>
<protein>
    <recommendedName>
        <fullName evidence="3">histidine kinase</fullName>
        <ecNumber evidence="3">2.7.13.3</ecNumber>
    </recommendedName>
</protein>
<dbReference type="Pfam" id="PF02518">
    <property type="entry name" value="HATPase_c"/>
    <property type="match status" value="1"/>
</dbReference>
<proteinExistence type="predicted"/>
<evidence type="ECO:0000256" key="7">
    <source>
        <dbReference type="ARBA" id="ARBA00022777"/>
    </source>
</evidence>
<comment type="caution">
    <text evidence="13">The sequence shown here is derived from an EMBL/GenBank/DDBJ whole genome shotgun (WGS) entry which is preliminary data.</text>
</comment>
<evidence type="ECO:0000256" key="11">
    <source>
        <dbReference type="SAM" id="Phobius"/>
    </source>
</evidence>
<evidence type="ECO:0000256" key="8">
    <source>
        <dbReference type="ARBA" id="ARBA00022989"/>
    </source>
</evidence>
<dbReference type="CDD" id="cd00075">
    <property type="entry name" value="HATPase"/>
    <property type="match status" value="1"/>
</dbReference>
<keyword evidence="7" id="KW-0418">Kinase</keyword>
<accession>V2TLL1</accession>
<evidence type="ECO:0000256" key="10">
    <source>
        <dbReference type="ARBA" id="ARBA00023136"/>
    </source>
</evidence>
<dbReference type="PANTHER" id="PTHR45436:SF15">
    <property type="entry name" value="SENSOR HISTIDINE KINASE CUSS"/>
    <property type="match status" value="1"/>
</dbReference>
<organism evidence="13 14">
    <name type="scientific">Acinetobacter nectaris CIP 110549</name>
    <dbReference type="NCBI Taxonomy" id="1392540"/>
    <lineage>
        <taxon>Bacteria</taxon>
        <taxon>Pseudomonadati</taxon>
        <taxon>Pseudomonadota</taxon>
        <taxon>Gammaproteobacteria</taxon>
        <taxon>Moraxellales</taxon>
        <taxon>Moraxellaceae</taxon>
        <taxon>Acinetobacter</taxon>
    </lineage>
</organism>
<dbReference type="HOGENOM" id="CLU_000445_89_37_6"/>
<dbReference type="AlphaFoldDB" id="V2TLL1"/>
<evidence type="ECO:0000256" key="9">
    <source>
        <dbReference type="ARBA" id="ARBA00023012"/>
    </source>
</evidence>
<keyword evidence="8 11" id="KW-1133">Transmembrane helix</keyword>
<keyword evidence="14" id="KW-1185">Reference proteome</keyword>
<dbReference type="InterPro" id="IPR036097">
    <property type="entry name" value="HisK_dim/P_sf"/>
</dbReference>
<evidence type="ECO:0000313" key="14">
    <source>
        <dbReference type="Proteomes" id="UP000023785"/>
    </source>
</evidence>
<evidence type="ECO:0000256" key="3">
    <source>
        <dbReference type="ARBA" id="ARBA00012438"/>
    </source>
</evidence>
<dbReference type="InterPro" id="IPR003661">
    <property type="entry name" value="HisK_dim/P_dom"/>
</dbReference>
<dbReference type="InterPro" id="IPR036890">
    <property type="entry name" value="HATPase_C_sf"/>
</dbReference>
<evidence type="ECO:0000256" key="5">
    <source>
        <dbReference type="ARBA" id="ARBA00022679"/>
    </source>
</evidence>
<evidence type="ECO:0000256" key="6">
    <source>
        <dbReference type="ARBA" id="ARBA00022692"/>
    </source>
</evidence>
<dbReference type="eggNOG" id="COG0642">
    <property type="taxonomic scope" value="Bacteria"/>
</dbReference>
<evidence type="ECO:0000259" key="12">
    <source>
        <dbReference type="PROSITE" id="PS50109"/>
    </source>
</evidence>
<keyword evidence="4" id="KW-0597">Phosphoprotein</keyword>
<dbReference type="SUPFAM" id="SSF47384">
    <property type="entry name" value="Homodimeric domain of signal transducing histidine kinase"/>
    <property type="match status" value="1"/>
</dbReference>
<dbReference type="GO" id="GO:0005886">
    <property type="term" value="C:plasma membrane"/>
    <property type="evidence" value="ECO:0007669"/>
    <property type="project" value="TreeGrafter"/>
</dbReference>
<dbReference type="PANTHER" id="PTHR45436">
    <property type="entry name" value="SENSOR HISTIDINE KINASE YKOH"/>
    <property type="match status" value="1"/>
</dbReference>